<reference evidence="1" key="1">
    <citation type="submission" date="2022-01" db="EMBL/GenBank/DDBJ databases">
        <authorList>
            <person name="Braso-Vives M."/>
        </authorList>
    </citation>
    <scope>NUCLEOTIDE SEQUENCE</scope>
</reference>
<gene>
    <name evidence="1" type="primary">Hypp2726</name>
    <name evidence="1" type="ORF">BLAG_LOCUS18201</name>
</gene>
<organism evidence="1 2">
    <name type="scientific">Branchiostoma lanceolatum</name>
    <name type="common">Common lancelet</name>
    <name type="synonym">Amphioxus lanceolatum</name>
    <dbReference type="NCBI Taxonomy" id="7740"/>
    <lineage>
        <taxon>Eukaryota</taxon>
        <taxon>Metazoa</taxon>
        <taxon>Chordata</taxon>
        <taxon>Cephalochordata</taxon>
        <taxon>Leptocardii</taxon>
        <taxon>Amphioxiformes</taxon>
        <taxon>Branchiostomatidae</taxon>
        <taxon>Branchiostoma</taxon>
    </lineage>
</organism>
<dbReference type="AlphaFoldDB" id="A0A8J9ZTZ6"/>
<protein>
    <submittedName>
        <fullName evidence="1">Hypp2726 protein</fullName>
    </submittedName>
</protein>
<sequence>MSNKQDLRAIRRHAAVSRRVRSASLPVISRPSAALHRKASCRSLPSTLHSVEPSYCEISDEAVLATRPLPALPPTYWEISDVPDVEPTYCYISEDEDDDDDDDPLPFYAAAADLTLAGTGEGRSTYHGSLATTVHHHKSTLSRRTTMYGKSKVHCVRFYGNVENASHLQDTRARGTGRTSSVSFYEGGVMGTYMNAGNVSGTPSISHHHWTSRTNGYEVTGPASQLTENQLETVPDEIASCTSPPNTYWPWETSSNAQTITPRPVPTILTVPNTYWPWDMPSNTQTNTPRPPPAVLTVPNTYWPWEISSNAQAITPRPVPTILTVPNTYWPWDMPSNTPTNTPRPPPAVLTVPNTYWPWEISNGQSNSSRPVSLISTFPNTYWPWGEITCTRSQAPQRRVSLPALSNAYREATHTEVPLVRTVPNTYWPWEISRHGQFNTSRPVTAFPAVPNTYWPWELAGGNSRKTRRRASLPTLCSTYGETRHTEVPLNPTQPNTYWPWEISSNGQLNTSRPLPGVPTVPNTYWPWEFAGTSSRCTRRRASLPTLYTTPQTEVSMNPKLPNTYWPWEISSSEQFNTSRPVPAAPAVPNAYWPWEVPGGSSCITQRRASLPSLRNVPCETTP</sequence>
<evidence type="ECO:0000313" key="2">
    <source>
        <dbReference type="Proteomes" id="UP000838412"/>
    </source>
</evidence>
<dbReference type="OrthoDB" id="10134723at2759"/>
<dbReference type="EMBL" id="OV696689">
    <property type="protein sequence ID" value="CAH1263543.1"/>
    <property type="molecule type" value="Genomic_DNA"/>
</dbReference>
<proteinExistence type="predicted"/>
<name>A0A8J9ZTZ6_BRALA</name>
<dbReference type="Proteomes" id="UP000838412">
    <property type="component" value="Chromosome 4"/>
</dbReference>
<keyword evidence="2" id="KW-1185">Reference proteome</keyword>
<evidence type="ECO:0000313" key="1">
    <source>
        <dbReference type="EMBL" id="CAH1263543.1"/>
    </source>
</evidence>
<accession>A0A8J9ZTZ6</accession>